<dbReference type="InterPro" id="IPR007110">
    <property type="entry name" value="Ig-like_dom"/>
</dbReference>
<dbReference type="Proteomes" id="UP000281406">
    <property type="component" value="Unassembled WGS sequence"/>
</dbReference>
<protein>
    <submittedName>
        <fullName evidence="3">B-cell receptor CD22</fullName>
    </submittedName>
</protein>
<comment type="caution">
    <text evidence="3">The sequence shown here is derived from an EMBL/GenBank/DDBJ whole genome shotgun (WGS) entry which is preliminary data.</text>
</comment>
<dbReference type="InterPro" id="IPR003599">
    <property type="entry name" value="Ig_sub"/>
</dbReference>
<keyword evidence="3" id="KW-0675">Receptor</keyword>
<dbReference type="Pfam" id="PF13895">
    <property type="entry name" value="Ig_2"/>
    <property type="match status" value="2"/>
</dbReference>
<dbReference type="OrthoDB" id="10012075at2759"/>
<evidence type="ECO:0000313" key="4">
    <source>
        <dbReference type="Proteomes" id="UP000281406"/>
    </source>
</evidence>
<dbReference type="EMBL" id="RJVU01017965">
    <property type="protein sequence ID" value="ROL52014.1"/>
    <property type="molecule type" value="Genomic_DNA"/>
</dbReference>
<proteinExistence type="predicted"/>
<feature type="compositionally biased region" description="Polar residues" evidence="1">
    <location>
        <begin position="288"/>
        <end position="300"/>
    </location>
</feature>
<dbReference type="Gene3D" id="2.60.40.10">
    <property type="entry name" value="Immunoglobulins"/>
    <property type="match status" value="3"/>
</dbReference>
<gene>
    <name evidence="3" type="ORF">DPX16_23506</name>
</gene>
<dbReference type="InterPro" id="IPR003598">
    <property type="entry name" value="Ig_sub2"/>
</dbReference>
<dbReference type="PANTHER" id="PTHR46013">
    <property type="entry name" value="VASCULAR CELL ADHESION MOLECULE 1"/>
    <property type="match status" value="1"/>
</dbReference>
<accession>A0A3N0Z1J2</accession>
<name>A0A3N0Z1J2_ANAGA</name>
<evidence type="ECO:0000259" key="2">
    <source>
        <dbReference type="PROSITE" id="PS50835"/>
    </source>
</evidence>
<feature type="domain" description="Ig-like" evidence="2">
    <location>
        <begin position="82"/>
        <end position="165"/>
    </location>
</feature>
<sequence length="300" mass="33662">MSCTYRYPQQYPLTETFWTKKPDGEIKSLKEYQEYKDRVEYIEDRQNKTAVLRLLNVTENDEKEYRFRLITATEGQRWTGDPGIQLKVSALQVQAPQQVLEKETVNLTCRTTCDLTDRLIWYKNGQALNFHSDILKLQSVPSDSGSYSCAVRGQEHLPSPAVSLSVMYSPRNTSVSISPSGEIVSGDSVTLNCSSDSNPPALNFNWFKEDETSSVGSGQSFIISSFNSSFSGRFYCEAQNKYGSQRSASVSLTVKGKSSESGDGKDASIRDCRDKDTKKPEEHEIQYASITIQNPATEDK</sequence>
<organism evidence="3 4">
    <name type="scientific">Anabarilius grahami</name>
    <name type="common">Kanglang fish</name>
    <name type="synonym">Barilius grahami</name>
    <dbReference type="NCBI Taxonomy" id="495550"/>
    <lineage>
        <taxon>Eukaryota</taxon>
        <taxon>Metazoa</taxon>
        <taxon>Chordata</taxon>
        <taxon>Craniata</taxon>
        <taxon>Vertebrata</taxon>
        <taxon>Euteleostomi</taxon>
        <taxon>Actinopterygii</taxon>
        <taxon>Neopterygii</taxon>
        <taxon>Teleostei</taxon>
        <taxon>Ostariophysi</taxon>
        <taxon>Cypriniformes</taxon>
        <taxon>Xenocyprididae</taxon>
        <taxon>Xenocypridinae</taxon>
        <taxon>Xenocypridinae incertae sedis</taxon>
        <taxon>Anabarilius</taxon>
    </lineage>
</organism>
<feature type="compositionally biased region" description="Basic and acidic residues" evidence="1">
    <location>
        <begin position="257"/>
        <end position="285"/>
    </location>
</feature>
<evidence type="ECO:0000313" key="3">
    <source>
        <dbReference type="EMBL" id="ROL52014.1"/>
    </source>
</evidence>
<dbReference type="PROSITE" id="PS50835">
    <property type="entry name" value="IG_LIKE"/>
    <property type="match status" value="2"/>
</dbReference>
<evidence type="ECO:0000256" key="1">
    <source>
        <dbReference type="SAM" id="MobiDB-lite"/>
    </source>
</evidence>
<dbReference type="SMART" id="SM00409">
    <property type="entry name" value="IG"/>
    <property type="match status" value="2"/>
</dbReference>
<keyword evidence="4" id="KW-1185">Reference proteome</keyword>
<feature type="domain" description="Ig-like" evidence="2">
    <location>
        <begin position="170"/>
        <end position="251"/>
    </location>
</feature>
<dbReference type="PANTHER" id="PTHR46013:SF4">
    <property type="entry name" value="B-CELL RECEPTOR CD22-RELATED"/>
    <property type="match status" value="1"/>
</dbReference>
<dbReference type="AlphaFoldDB" id="A0A3N0Z1J2"/>
<dbReference type="SUPFAM" id="SSF48726">
    <property type="entry name" value="Immunoglobulin"/>
    <property type="match status" value="3"/>
</dbReference>
<dbReference type="InterPro" id="IPR036179">
    <property type="entry name" value="Ig-like_dom_sf"/>
</dbReference>
<feature type="region of interest" description="Disordered" evidence="1">
    <location>
        <begin position="247"/>
        <end position="300"/>
    </location>
</feature>
<reference evidence="3 4" key="1">
    <citation type="submission" date="2018-10" db="EMBL/GenBank/DDBJ databases">
        <title>Genome assembly for a Yunnan-Guizhou Plateau 3E fish, Anabarilius grahami (Regan), and its evolutionary and genetic applications.</title>
        <authorList>
            <person name="Jiang W."/>
        </authorList>
    </citation>
    <scope>NUCLEOTIDE SEQUENCE [LARGE SCALE GENOMIC DNA]</scope>
    <source>
        <strain evidence="3">AG-KIZ</strain>
        <tissue evidence="3">Muscle</tissue>
    </source>
</reference>
<dbReference type="InterPro" id="IPR013783">
    <property type="entry name" value="Ig-like_fold"/>
</dbReference>
<dbReference type="SMART" id="SM00408">
    <property type="entry name" value="IGc2"/>
    <property type="match status" value="2"/>
</dbReference>